<keyword evidence="2" id="KW-0067">ATP-binding</keyword>
<dbReference type="Proteomes" id="UP001188597">
    <property type="component" value="Unassembled WGS sequence"/>
</dbReference>
<keyword evidence="1" id="KW-0547">Nucleotide-binding</keyword>
<evidence type="ECO:0000313" key="3">
    <source>
        <dbReference type="EMBL" id="KAK3024159.1"/>
    </source>
</evidence>
<dbReference type="PANTHER" id="PTHR24055">
    <property type="entry name" value="MITOGEN-ACTIVATED PROTEIN KINASE"/>
    <property type="match status" value="1"/>
</dbReference>
<name>A0AA88WCH4_9ASTE</name>
<dbReference type="SUPFAM" id="SSF56112">
    <property type="entry name" value="Protein kinase-like (PK-like)"/>
    <property type="match status" value="1"/>
</dbReference>
<evidence type="ECO:0000256" key="2">
    <source>
        <dbReference type="ARBA" id="ARBA00022840"/>
    </source>
</evidence>
<dbReference type="InterPro" id="IPR011009">
    <property type="entry name" value="Kinase-like_dom_sf"/>
</dbReference>
<dbReference type="GO" id="GO:0005524">
    <property type="term" value="F:ATP binding"/>
    <property type="evidence" value="ECO:0007669"/>
    <property type="project" value="UniProtKB-KW"/>
</dbReference>
<gene>
    <name evidence="3" type="ORF">RJ639_042843</name>
</gene>
<comment type="caution">
    <text evidence="3">The sequence shown here is derived from an EMBL/GenBank/DDBJ whole genome shotgun (WGS) entry which is preliminary data.</text>
</comment>
<reference evidence="3" key="1">
    <citation type="submission" date="2022-12" db="EMBL/GenBank/DDBJ databases">
        <title>Draft genome assemblies for two species of Escallonia (Escalloniales).</title>
        <authorList>
            <person name="Chanderbali A."/>
            <person name="Dervinis C."/>
            <person name="Anghel I."/>
            <person name="Soltis D."/>
            <person name="Soltis P."/>
            <person name="Zapata F."/>
        </authorList>
    </citation>
    <scope>NUCLEOTIDE SEQUENCE</scope>
    <source>
        <strain evidence="3">UCBG64.0493</strain>
        <tissue evidence="3">Leaf</tissue>
    </source>
</reference>
<proteinExistence type="predicted"/>
<evidence type="ECO:0000313" key="4">
    <source>
        <dbReference type="Proteomes" id="UP001188597"/>
    </source>
</evidence>
<dbReference type="AlphaFoldDB" id="A0AA88WCH4"/>
<sequence>MSCAYKIMLLQDGTGLLNCVDHFSLSKQLVQLCYYLHSLYVLCSVHTYNGYIDIGFIFTELLMGKPLFPGRNVVLELDIMTDFLGFSSTLVLLQIRNEKARRYLSSVRKKKPIPFSHRFPNADPLALHLLGRMLAFEPKDQPSAEE</sequence>
<keyword evidence="4" id="KW-1185">Reference proteome</keyword>
<protein>
    <recommendedName>
        <fullName evidence="5">Protein kinase domain-containing protein</fullName>
    </recommendedName>
</protein>
<organism evidence="3 4">
    <name type="scientific">Escallonia herrerae</name>
    <dbReference type="NCBI Taxonomy" id="1293975"/>
    <lineage>
        <taxon>Eukaryota</taxon>
        <taxon>Viridiplantae</taxon>
        <taxon>Streptophyta</taxon>
        <taxon>Embryophyta</taxon>
        <taxon>Tracheophyta</taxon>
        <taxon>Spermatophyta</taxon>
        <taxon>Magnoliopsida</taxon>
        <taxon>eudicotyledons</taxon>
        <taxon>Gunneridae</taxon>
        <taxon>Pentapetalae</taxon>
        <taxon>asterids</taxon>
        <taxon>campanulids</taxon>
        <taxon>Escalloniales</taxon>
        <taxon>Escalloniaceae</taxon>
        <taxon>Escallonia</taxon>
    </lineage>
</organism>
<evidence type="ECO:0008006" key="5">
    <source>
        <dbReference type="Google" id="ProtNLM"/>
    </source>
</evidence>
<dbReference type="InterPro" id="IPR050117">
    <property type="entry name" value="MAPK"/>
</dbReference>
<evidence type="ECO:0000256" key="1">
    <source>
        <dbReference type="ARBA" id="ARBA00022741"/>
    </source>
</evidence>
<dbReference type="Gene3D" id="1.10.510.10">
    <property type="entry name" value="Transferase(Phosphotransferase) domain 1"/>
    <property type="match status" value="1"/>
</dbReference>
<dbReference type="EMBL" id="JAVXUP010000615">
    <property type="protein sequence ID" value="KAK3024159.1"/>
    <property type="molecule type" value="Genomic_DNA"/>
</dbReference>
<accession>A0AA88WCH4</accession>